<dbReference type="EMBL" id="JBHSGA010000008">
    <property type="protein sequence ID" value="MFC4525955.1"/>
    <property type="molecule type" value="Genomic_DNA"/>
</dbReference>
<dbReference type="Gene3D" id="3.40.1090.10">
    <property type="entry name" value="Cytosolic phospholipase A2 catalytic domain"/>
    <property type="match status" value="2"/>
</dbReference>
<dbReference type="InterPro" id="IPR016035">
    <property type="entry name" value="Acyl_Trfase/lysoPLipase"/>
</dbReference>
<evidence type="ECO:0000256" key="3">
    <source>
        <dbReference type="ARBA" id="ARBA00023098"/>
    </source>
</evidence>
<evidence type="ECO:0000313" key="6">
    <source>
        <dbReference type="EMBL" id="MFC4525955.1"/>
    </source>
</evidence>
<evidence type="ECO:0000259" key="5">
    <source>
        <dbReference type="PROSITE" id="PS51635"/>
    </source>
</evidence>
<comment type="caution">
    <text evidence="4">Lacks conserved residue(s) required for the propagation of feature annotation.</text>
</comment>
<feature type="active site" description="Proton acceptor" evidence="4">
    <location>
        <position position="172"/>
    </location>
</feature>
<dbReference type="InterPro" id="IPR050301">
    <property type="entry name" value="NTE"/>
</dbReference>
<name>A0ABV9BZE0_9GAMM</name>
<dbReference type="InterPro" id="IPR002641">
    <property type="entry name" value="PNPLA_dom"/>
</dbReference>
<keyword evidence="7" id="KW-1185">Reference proteome</keyword>
<dbReference type="SUPFAM" id="SSF52151">
    <property type="entry name" value="FabD/lysophospholipase-like"/>
    <property type="match status" value="1"/>
</dbReference>
<sequence length="293" mass="31330">MSLTDSISSTPRRTAFVLAGGGSLAAVEVGMLQALLDWGETPSFMVGASAGAINAAYFAADPTRDGADKLERLWCVIRRRDVFPLNLGSVIGLLRRRDYLVDSYGLRSLLQKHVAYERLEDARLPLHIVASDMLTGEEVLLSSGSVVDAVLASAAIPGVFPPVRIDARLLVDGGVANNTPISTAIKLGATRVVVLPTGFACAIGQIPTGAIVRALHALSLLVSRQLVHDAEHFANSQVELRIVPSLCPLHTSPYDYSSARALIAQSKACTERWLEDGGMERGDIPGPLQEHHH</sequence>
<keyword evidence="1 4" id="KW-0378">Hydrolase</keyword>
<dbReference type="Proteomes" id="UP001595961">
    <property type="component" value="Unassembled WGS sequence"/>
</dbReference>
<dbReference type="CDD" id="cd07209">
    <property type="entry name" value="Pat_hypo_Ecoli_Z1214_like"/>
    <property type="match status" value="1"/>
</dbReference>
<evidence type="ECO:0000256" key="1">
    <source>
        <dbReference type="ARBA" id="ARBA00022801"/>
    </source>
</evidence>
<dbReference type="PANTHER" id="PTHR14226:SF57">
    <property type="entry name" value="BLR7027 PROTEIN"/>
    <property type="match status" value="1"/>
</dbReference>
<reference evidence="7" key="1">
    <citation type="journal article" date="2019" name="Int. J. Syst. Evol. Microbiol.">
        <title>The Global Catalogue of Microorganisms (GCM) 10K type strain sequencing project: providing services to taxonomists for standard genome sequencing and annotation.</title>
        <authorList>
            <consortium name="The Broad Institute Genomics Platform"/>
            <consortium name="The Broad Institute Genome Sequencing Center for Infectious Disease"/>
            <person name="Wu L."/>
            <person name="Ma J."/>
        </authorList>
    </citation>
    <scope>NUCLEOTIDE SEQUENCE [LARGE SCALE GENOMIC DNA]</scope>
    <source>
        <strain evidence="7">CCM 4481</strain>
    </source>
</reference>
<feature type="short sequence motif" description="DGA/G" evidence="4">
    <location>
        <begin position="172"/>
        <end position="174"/>
    </location>
</feature>
<keyword evidence="3 4" id="KW-0443">Lipid metabolism</keyword>
<organism evidence="6 7">
    <name type="scientific">Dyella halodurans</name>
    <dbReference type="NCBI Taxonomy" id="1920171"/>
    <lineage>
        <taxon>Bacteria</taxon>
        <taxon>Pseudomonadati</taxon>
        <taxon>Pseudomonadota</taxon>
        <taxon>Gammaproteobacteria</taxon>
        <taxon>Lysobacterales</taxon>
        <taxon>Rhodanobacteraceae</taxon>
        <taxon>Dyella</taxon>
    </lineage>
</organism>
<dbReference type="Pfam" id="PF01734">
    <property type="entry name" value="Patatin"/>
    <property type="match status" value="1"/>
</dbReference>
<keyword evidence="2 4" id="KW-0442">Lipid degradation</keyword>
<comment type="caution">
    <text evidence="6">The sequence shown here is derived from an EMBL/GenBank/DDBJ whole genome shotgun (WGS) entry which is preliminary data.</text>
</comment>
<protein>
    <submittedName>
        <fullName evidence="6">Patatin-like phospholipase family protein</fullName>
    </submittedName>
</protein>
<evidence type="ECO:0000256" key="2">
    <source>
        <dbReference type="ARBA" id="ARBA00022963"/>
    </source>
</evidence>
<evidence type="ECO:0000313" key="7">
    <source>
        <dbReference type="Proteomes" id="UP001595961"/>
    </source>
</evidence>
<feature type="short sequence motif" description="GXSXG" evidence="4">
    <location>
        <begin position="47"/>
        <end position="51"/>
    </location>
</feature>
<gene>
    <name evidence="6" type="ORF">ACFO5W_04830</name>
</gene>
<dbReference type="RefSeq" id="WP_266150677.1">
    <property type="nucleotide sequence ID" value="NZ_CP064028.1"/>
</dbReference>
<evidence type="ECO:0000256" key="4">
    <source>
        <dbReference type="PROSITE-ProRule" id="PRU01161"/>
    </source>
</evidence>
<accession>A0ABV9BZE0</accession>
<feature type="domain" description="PNPLA" evidence="5">
    <location>
        <begin position="16"/>
        <end position="185"/>
    </location>
</feature>
<dbReference type="PANTHER" id="PTHR14226">
    <property type="entry name" value="NEUROPATHY TARGET ESTERASE/SWISS CHEESE D.MELANOGASTER"/>
    <property type="match status" value="1"/>
</dbReference>
<proteinExistence type="predicted"/>
<dbReference type="PROSITE" id="PS51635">
    <property type="entry name" value="PNPLA"/>
    <property type="match status" value="1"/>
</dbReference>
<feature type="active site" description="Nucleophile" evidence="4">
    <location>
        <position position="49"/>
    </location>
</feature>